<dbReference type="Proteomes" id="UP000011135">
    <property type="component" value="Unassembled WGS sequence"/>
</dbReference>
<proteinExistence type="predicted"/>
<comment type="caution">
    <text evidence="1">The sequence shown here is derived from an EMBL/GenBank/DDBJ whole genome shotgun (WGS) entry which is preliminary data.</text>
</comment>
<keyword evidence="2" id="KW-1185">Reference proteome</keyword>
<gene>
    <name evidence="1" type="ORF">C900_04015</name>
</gene>
<organism evidence="1 2">
    <name type="scientific">Fulvivirga imtechensis AK7</name>
    <dbReference type="NCBI Taxonomy" id="1237149"/>
    <lineage>
        <taxon>Bacteria</taxon>
        <taxon>Pseudomonadati</taxon>
        <taxon>Bacteroidota</taxon>
        <taxon>Cytophagia</taxon>
        <taxon>Cytophagales</taxon>
        <taxon>Fulvivirgaceae</taxon>
        <taxon>Fulvivirga</taxon>
    </lineage>
</organism>
<name>L8JND4_9BACT</name>
<accession>L8JND4</accession>
<sequence length="38" mass="4196">MAVITSMRLQAVKRLYIPTFLPHLCTSSPGGEWCMGIS</sequence>
<dbReference type="AlphaFoldDB" id="L8JND4"/>
<protein>
    <submittedName>
        <fullName evidence="1">Uncharacterized protein</fullName>
    </submittedName>
</protein>
<dbReference type="EMBL" id="AMZN01000055">
    <property type="protein sequence ID" value="ELR70330.1"/>
    <property type="molecule type" value="Genomic_DNA"/>
</dbReference>
<reference evidence="1 2" key="1">
    <citation type="submission" date="2012-12" db="EMBL/GenBank/DDBJ databases">
        <title>Genome assembly of Fulvivirga imtechensis AK7.</title>
        <authorList>
            <person name="Nupur N."/>
            <person name="Khatri I."/>
            <person name="Kumar R."/>
            <person name="Subramanian S."/>
            <person name="Pinnaka A."/>
        </authorList>
    </citation>
    <scope>NUCLEOTIDE SEQUENCE [LARGE SCALE GENOMIC DNA]</scope>
    <source>
        <strain evidence="1 2">AK7</strain>
    </source>
</reference>
<evidence type="ECO:0000313" key="1">
    <source>
        <dbReference type="EMBL" id="ELR70330.1"/>
    </source>
</evidence>
<evidence type="ECO:0000313" key="2">
    <source>
        <dbReference type="Proteomes" id="UP000011135"/>
    </source>
</evidence>